<accession>B4NAM4</accession>
<gene>
    <name evidence="3" type="primary">Dwil\GK11743</name>
    <name evidence="3" type="ORF">Dwil_GK11743</name>
</gene>
<evidence type="ECO:0000256" key="1">
    <source>
        <dbReference type="SAM" id="MobiDB-lite"/>
    </source>
</evidence>
<dbReference type="Proteomes" id="UP000007798">
    <property type="component" value="Unassembled WGS sequence"/>
</dbReference>
<feature type="signal peptide" evidence="2">
    <location>
        <begin position="1"/>
        <end position="26"/>
    </location>
</feature>
<sequence length="119" mass="12940">MQLSKYLILFIALFYCLSWQLSGVEAVTCTEDPTDTACIDCTTDPDNDECTTTTTTTTEATSTPAPSTTAATPSTTAATSTVDATTKKTPTKTGPRRKRFKIKMNYKAKRVIKVKRKSG</sequence>
<dbReference type="EMBL" id="CH964232">
    <property type="protein sequence ID" value="EDW80838.1"/>
    <property type="molecule type" value="Genomic_DNA"/>
</dbReference>
<dbReference type="AlphaFoldDB" id="B4NAM4"/>
<keyword evidence="4" id="KW-1185">Reference proteome</keyword>
<protein>
    <submittedName>
        <fullName evidence="3">Uncharacterized protein</fullName>
    </submittedName>
</protein>
<dbReference type="OrthoDB" id="7872434at2759"/>
<reference evidence="3 4" key="1">
    <citation type="journal article" date="2007" name="Nature">
        <title>Evolution of genes and genomes on the Drosophila phylogeny.</title>
        <authorList>
            <consortium name="Drosophila 12 Genomes Consortium"/>
            <person name="Clark A.G."/>
            <person name="Eisen M.B."/>
            <person name="Smith D.R."/>
            <person name="Bergman C.M."/>
            <person name="Oliver B."/>
            <person name="Markow T.A."/>
            <person name="Kaufman T.C."/>
            <person name="Kellis M."/>
            <person name="Gelbart W."/>
            <person name="Iyer V.N."/>
            <person name="Pollard D.A."/>
            <person name="Sackton T.B."/>
            <person name="Larracuente A.M."/>
            <person name="Singh N.D."/>
            <person name="Abad J.P."/>
            <person name="Abt D.N."/>
            <person name="Adryan B."/>
            <person name="Aguade M."/>
            <person name="Akashi H."/>
            <person name="Anderson W.W."/>
            <person name="Aquadro C.F."/>
            <person name="Ardell D.H."/>
            <person name="Arguello R."/>
            <person name="Artieri C.G."/>
            <person name="Barbash D.A."/>
            <person name="Barker D."/>
            <person name="Barsanti P."/>
            <person name="Batterham P."/>
            <person name="Batzoglou S."/>
            <person name="Begun D."/>
            <person name="Bhutkar A."/>
            <person name="Blanco E."/>
            <person name="Bosak S.A."/>
            <person name="Bradley R.K."/>
            <person name="Brand A.D."/>
            <person name="Brent M.R."/>
            <person name="Brooks A.N."/>
            <person name="Brown R.H."/>
            <person name="Butlin R.K."/>
            <person name="Caggese C."/>
            <person name="Calvi B.R."/>
            <person name="Bernardo de Carvalho A."/>
            <person name="Caspi A."/>
            <person name="Castrezana S."/>
            <person name="Celniker S.E."/>
            <person name="Chang J.L."/>
            <person name="Chapple C."/>
            <person name="Chatterji S."/>
            <person name="Chinwalla A."/>
            <person name="Civetta A."/>
            <person name="Clifton S.W."/>
            <person name="Comeron J.M."/>
            <person name="Costello J.C."/>
            <person name="Coyne J.A."/>
            <person name="Daub J."/>
            <person name="David R.G."/>
            <person name="Delcher A.L."/>
            <person name="Delehaunty K."/>
            <person name="Do C.B."/>
            <person name="Ebling H."/>
            <person name="Edwards K."/>
            <person name="Eickbush T."/>
            <person name="Evans J.D."/>
            <person name="Filipski A."/>
            <person name="Findeiss S."/>
            <person name="Freyhult E."/>
            <person name="Fulton L."/>
            <person name="Fulton R."/>
            <person name="Garcia A.C."/>
            <person name="Gardiner A."/>
            <person name="Garfield D.A."/>
            <person name="Garvin B.E."/>
            <person name="Gibson G."/>
            <person name="Gilbert D."/>
            <person name="Gnerre S."/>
            <person name="Godfrey J."/>
            <person name="Good R."/>
            <person name="Gotea V."/>
            <person name="Gravely B."/>
            <person name="Greenberg A.J."/>
            <person name="Griffiths-Jones S."/>
            <person name="Gross S."/>
            <person name="Guigo R."/>
            <person name="Gustafson E.A."/>
            <person name="Haerty W."/>
            <person name="Hahn M.W."/>
            <person name="Halligan D.L."/>
            <person name="Halpern A.L."/>
            <person name="Halter G.M."/>
            <person name="Han M.V."/>
            <person name="Heger A."/>
            <person name="Hillier L."/>
            <person name="Hinrichs A.S."/>
            <person name="Holmes I."/>
            <person name="Hoskins R.A."/>
            <person name="Hubisz M.J."/>
            <person name="Hultmark D."/>
            <person name="Huntley M.A."/>
            <person name="Jaffe D.B."/>
            <person name="Jagadeeshan S."/>
            <person name="Jeck W.R."/>
            <person name="Johnson J."/>
            <person name="Jones C.D."/>
            <person name="Jordan W.C."/>
            <person name="Karpen G.H."/>
            <person name="Kataoka E."/>
            <person name="Keightley P.D."/>
            <person name="Kheradpour P."/>
            <person name="Kirkness E.F."/>
            <person name="Koerich L.B."/>
            <person name="Kristiansen K."/>
            <person name="Kudrna D."/>
            <person name="Kulathinal R.J."/>
            <person name="Kumar S."/>
            <person name="Kwok R."/>
            <person name="Lander E."/>
            <person name="Langley C.H."/>
            <person name="Lapoint R."/>
            <person name="Lazzaro B.P."/>
            <person name="Lee S.J."/>
            <person name="Levesque L."/>
            <person name="Li R."/>
            <person name="Lin C.F."/>
            <person name="Lin M.F."/>
            <person name="Lindblad-Toh K."/>
            <person name="Llopart A."/>
            <person name="Long M."/>
            <person name="Low L."/>
            <person name="Lozovsky E."/>
            <person name="Lu J."/>
            <person name="Luo M."/>
            <person name="Machado C.A."/>
            <person name="Makalowski W."/>
            <person name="Marzo M."/>
            <person name="Matsuda M."/>
            <person name="Matzkin L."/>
            <person name="McAllister B."/>
            <person name="McBride C.S."/>
            <person name="McKernan B."/>
            <person name="McKernan K."/>
            <person name="Mendez-Lago M."/>
            <person name="Minx P."/>
            <person name="Mollenhauer M.U."/>
            <person name="Montooth K."/>
            <person name="Mount S.M."/>
            <person name="Mu X."/>
            <person name="Myers E."/>
            <person name="Negre B."/>
            <person name="Newfeld S."/>
            <person name="Nielsen R."/>
            <person name="Noor M.A."/>
            <person name="O'Grady P."/>
            <person name="Pachter L."/>
            <person name="Papaceit M."/>
            <person name="Parisi M.J."/>
            <person name="Parisi M."/>
            <person name="Parts L."/>
            <person name="Pedersen J.S."/>
            <person name="Pesole G."/>
            <person name="Phillippy A.M."/>
            <person name="Ponting C.P."/>
            <person name="Pop M."/>
            <person name="Porcelli D."/>
            <person name="Powell J.R."/>
            <person name="Prohaska S."/>
            <person name="Pruitt K."/>
            <person name="Puig M."/>
            <person name="Quesneville H."/>
            <person name="Ram K.R."/>
            <person name="Rand D."/>
            <person name="Rasmussen M.D."/>
            <person name="Reed L.K."/>
            <person name="Reenan R."/>
            <person name="Reily A."/>
            <person name="Remington K.A."/>
            <person name="Rieger T.T."/>
            <person name="Ritchie M.G."/>
            <person name="Robin C."/>
            <person name="Rogers Y.H."/>
            <person name="Rohde C."/>
            <person name="Rozas J."/>
            <person name="Rubenfield M.J."/>
            <person name="Ruiz A."/>
            <person name="Russo S."/>
            <person name="Salzberg S.L."/>
            <person name="Sanchez-Gracia A."/>
            <person name="Saranga D.J."/>
            <person name="Sato H."/>
            <person name="Schaeffer S.W."/>
            <person name="Schatz M.C."/>
            <person name="Schlenke T."/>
            <person name="Schwartz R."/>
            <person name="Segarra C."/>
            <person name="Singh R.S."/>
            <person name="Sirot L."/>
            <person name="Sirota M."/>
            <person name="Sisneros N.B."/>
            <person name="Smith C.D."/>
            <person name="Smith T.F."/>
            <person name="Spieth J."/>
            <person name="Stage D.E."/>
            <person name="Stark A."/>
            <person name="Stephan W."/>
            <person name="Strausberg R.L."/>
            <person name="Strempel S."/>
            <person name="Sturgill D."/>
            <person name="Sutton G."/>
            <person name="Sutton G.G."/>
            <person name="Tao W."/>
            <person name="Teichmann S."/>
            <person name="Tobari Y.N."/>
            <person name="Tomimura Y."/>
            <person name="Tsolas J.M."/>
            <person name="Valente V.L."/>
            <person name="Venter E."/>
            <person name="Venter J.C."/>
            <person name="Vicario S."/>
            <person name="Vieira F.G."/>
            <person name="Vilella A.J."/>
            <person name="Villasante A."/>
            <person name="Walenz B."/>
            <person name="Wang J."/>
            <person name="Wasserman M."/>
            <person name="Watts T."/>
            <person name="Wilson D."/>
            <person name="Wilson R.K."/>
            <person name="Wing R.A."/>
            <person name="Wolfner M.F."/>
            <person name="Wong A."/>
            <person name="Wong G.K."/>
            <person name="Wu C.I."/>
            <person name="Wu G."/>
            <person name="Yamamoto D."/>
            <person name="Yang H.P."/>
            <person name="Yang S.P."/>
            <person name="Yorke J.A."/>
            <person name="Yoshida K."/>
            <person name="Zdobnov E."/>
            <person name="Zhang P."/>
            <person name="Zhang Y."/>
            <person name="Zimin A.V."/>
            <person name="Baldwin J."/>
            <person name="Abdouelleil A."/>
            <person name="Abdulkadir J."/>
            <person name="Abebe A."/>
            <person name="Abera B."/>
            <person name="Abreu J."/>
            <person name="Acer S.C."/>
            <person name="Aftuck L."/>
            <person name="Alexander A."/>
            <person name="An P."/>
            <person name="Anderson E."/>
            <person name="Anderson S."/>
            <person name="Arachi H."/>
            <person name="Azer M."/>
            <person name="Bachantsang P."/>
            <person name="Barry A."/>
            <person name="Bayul T."/>
            <person name="Berlin A."/>
            <person name="Bessette D."/>
            <person name="Bloom T."/>
            <person name="Blye J."/>
            <person name="Boguslavskiy L."/>
            <person name="Bonnet C."/>
            <person name="Boukhgalter B."/>
            <person name="Bourzgui I."/>
            <person name="Brown A."/>
            <person name="Cahill P."/>
            <person name="Channer S."/>
            <person name="Cheshatsang Y."/>
            <person name="Chuda L."/>
            <person name="Citroen M."/>
            <person name="Collymore A."/>
            <person name="Cooke P."/>
            <person name="Costello M."/>
            <person name="D'Aco K."/>
            <person name="Daza R."/>
            <person name="De Haan G."/>
            <person name="DeGray S."/>
            <person name="DeMaso C."/>
            <person name="Dhargay N."/>
            <person name="Dooley K."/>
            <person name="Dooley E."/>
            <person name="Doricent M."/>
            <person name="Dorje P."/>
            <person name="Dorjee K."/>
            <person name="Dupes A."/>
            <person name="Elong R."/>
            <person name="Falk J."/>
            <person name="Farina A."/>
            <person name="Faro S."/>
            <person name="Ferguson D."/>
            <person name="Fisher S."/>
            <person name="Foley C.D."/>
            <person name="Franke A."/>
            <person name="Friedrich D."/>
            <person name="Gadbois L."/>
            <person name="Gearin G."/>
            <person name="Gearin C.R."/>
            <person name="Giannoukos G."/>
            <person name="Goode T."/>
            <person name="Graham J."/>
            <person name="Grandbois E."/>
            <person name="Grewal S."/>
            <person name="Gyaltsen K."/>
            <person name="Hafez N."/>
            <person name="Hagos B."/>
            <person name="Hall J."/>
            <person name="Henson C."/>
            <person name="Hollinger A."/>
            <person name="Honan T."/>
            <person name="Huard M.D."/>
            <person name="Hughes L."/>
            <person name="Hurhula B."/>
            <person name="Husby M.E."/>
            <person name="Kamat A."/>
            <person name="Kanga B."/>
            <person name="Kashin S."/>
            <person name="Khazanovich D."/>
            <person name="Kisner P."/>
            <person name="Lance K."/>
            <person name="Lara M."/>
            <person name="Lee W."/>
            <person name="Lennon N."/>
            <person name="Letendre F."/>
            <person name="LeVine R."/>
            <person name="Lipovsky A."/>
            <person name="Liu X."/>
            <person name="Liu J."/>
            <person name="Liu S."/>
            <person name="Lokyitsang T."/>
            <person name="Lokyitsang Y."/>
            <person name="Lubonja R."/>
            <person name="Lui A."/>
            <person name="MacDonald P."/>
            <person name="Magnisalis V."/>
            <person name="Maru K."/>
            <person name="Matthews C."/>
            <person name="McCusker W."/>
            <person name="McDonough S."/>
            <person name="Mehta T."/>
            <person name="Meldrim J."/>
            <person name="Meneus L."/>
            <person name="Mihai O."/>
            <person name="Mihalev A."/>
            <person name="Mihova T."/>
            <person name="Mittelman R."/>
            <person name="Mlenga V."/>
            <person name="Montmayeur A."/>
            <person name="Mulrain L."/>
            <person name="Navidi A."/>
            <person name="Naylor J."/>
            <person name="Negash T."/>
            <person name="Nguyen T."/>
            <person name="Nguyen N."/>
            <person name="Nicol R."/>
            <person name="Norbu C."/>
            <person name="Norbu N."/>
            <person name="Novod N."/>
            <person name="O'Neill B."/>
            <person name="Osman S."/>
            <person name="Markiewicz E."/>
            <person name="Oyono O.L."/>
            <person name="Patti C."/>
            <person name="Phunkhang P."/>
            <person name="Pierre F."/>
            <person name="Priest M."/>
            <person name="Raghuraman S."/>
            <person name="Rege F."/>
            <person name="Reyes R."/>
            <person name="Rise C."/>
            <person name="Rogov P."/>
            <person name="Ross K."/>
            <person name="Ryan E."/>
            <person name="Settipalli S."/>
            <person name="Shea T."/>
            <person name="Sherpa N."/>
            <person name="Shi L."/>
            <person name="Shih D."/>
            <person name="Sparrow T."/>
            <person name="Spaulding J."/>
            <person name="Stalker J."/>
            <person name="Stange-Thomann N."/>
            <person name="Stavropoulos S."/>
            <person name="Stone C."/>
            <person name="Strader C."/>
            <person name="Tesfaye S."/>
            <person name="Thomson T."/>
            <person name="Thoulutsang Y."/>
            <person name="Thoulutsang D."/>
            <person name="Topham K."/>
            <person name="Topping I."/>
            <person name="Tsamla T."/>
            <person name="Vassiliev H."/>
            <person name="Vo A."/>
            <person name="Wangchuk T."/>
            <person name="Wangdi T."/>
            <person name="Weiand M."/>
            <person name="Wilkinson J."/>
            <person name="Wilson A."/>
            <person name="Yadav S."/>
            <person name="Young G."/>
            <person name="Yu Q."/>
            <person name="Zembek L."/>
            <person name="Zhong D."/>
            <person name="Zimmer A."/>
            <person name="Zwirko Z."/>
            <person name="Jaffe D.B."/>
            <person name="Alvarez P."/>
            <person name="Brockman W."/>
            <person name="Butler J."/>
            <person name="Chin C."/>
            <person name="Gnerre S."/>
            <person name="Grabherr M."/>
            <person name="Kleber M."/>
            <person name="Mauceli E."/>
            <person name="MacCallum I."/>
        </authorList>
    </citation>
    <scope>NUCLEOTIDE SEQUENCE [LARGE SCALE GENOMIC DNA]</scope>
    <source>
        <strain evidence="4">Tucson 14030-0811.24</strain>
    </source>
</reference>
<feature type="chain" id="PRO_5002819517" evidence="2">
    <location>
        <begin position="27"/>
        <end position="119"/>
    </location>
</feature>
<proteinExistence type="predicted"/>
<name>B4NAM4_DROWI</name>
<organism evidence="3 4">
    <name type="scientific">Drosophila willistoni</name>
    <name type="common">Fruit fly</name>
    <dbReference type="NCBI Taxonomy" id="7260"/>
    <lineage>
        <taxon>Eukaryota</taxon>
        <taxon>Metazoa</taxon>
        <taxon>Ecdysozoa</taxon>
        <taxon>Arthropoda</taxon>
        <taxon>Hexapoda</taxon>
        <taxon>Insecta</taxon>
        <taxon>Pterygota</taxon>
        <taxon>Neoptera</taxon>
        <taxon>Endopterygota</taxon>
        <taxon>Diptera</taxon>
        <taxon>Brachycera</taxon>
        <taxon>Muscomorpha</taxon>
        <taxon>Ephydroidea</taxon>
        <taxon>Drosophilidae</taxon>
        <taxon>Drosophila</taxon>
        <taxon>Sophophora</taxon>
    </lineage>
</organism>
<evidence type="ECO:0000256" key="2">
    <source>
        <dbReference type="SAM" id="SignalP"/>
    </source>
</evidence>
<evidence type="ECO:0000313" key="4">
    <source>
        <dbReference type="Proteomes" id="UP000007798"/>
    </source>
</evidence>
<evidence type="ECO:0000313" key="3">
    <source>
        <dbReference type="EMBL" id="EDW80838.1"/>
    </source>
</evidence>
<dbReference type="InParanoid" id="B4NAM4"/>
<keyword evidence="2" id="KW-0732">Signal</keyword>
<feature type="compositionally biased region" description="Low complexity" evidence="1">
    <location>
        <begin position="51"/>
        <end position="93"/>
    </location>
</feature>
<feature type="region of interest" description="Disordered" evidence="1">
    <location>
        <begin position="48"/>
        <end position="98"/>
    </location>
</feature>
<dbReference type="HOGENOM" id="CLU_176501_0_0_1"/>